<dbReference type="Pfam" id="PF13953">
    <property type="entry name" value="PapC_C"/>
    <property type="match status" value="1"/>
</dbReference>
<dbReference type="PANTHER" id="PTHR30451:SF5">
    <property type="entry name" value="SLR0019 PROTEIN"/>
    <property type="match status" value="1"/>
</dbReference>
<dbReference type="InterPro" id="IPR042186">
    <property type="entry name" value="FimD_plug_dom"/>
</dbReference>
<dbReference type="GO" id="GO:0009279">
    <property type="term" value="C:cell outer membrane"/>
    <property type="evidence" value="ECO:0007669"/>
    <property type="project" value="TreeGrafter"/>
</dbReference>
<gene>
    <name evidence="3" type="ORF">DI564_09945</name>
</gene>
<dbReference type="Proteomes" id="UP000249046">
    <property type="component" value="Unassembled WGS sequence"/>
</dbReference>
<dbReference type="PANTHER" id="PTHR30451">
    <property type="entry name" value="OUTER MEMBRANE USHER PROTEIN"/>
    <property type="match status" value="1"/>
</dbReference>
<dbReference type="Gene3D" id="2.60.40.2070">
    <property type="match status" value="1"/>
</dbReference>
<evidence type="ECO:0000313" key="3">
    <source>
        <dbReference type="EMBL" id="PZQ14813.1"/>
    </source>
</evidence>
<dbReference type="InterPro" id="IPR043142">
    <property type="entry name" value="PapC-like_C_sf"/>
</dbReference>
<dbReference type="GO" id="GO:0009297">
    <property type="term" value="P:pilus assembly"/>
    <property type="evidence" value="ECO:0007669"/>
    <property type="project" value="InterPro"/>
</dbReference>
<dbReference type="GO" id="GO:0015473">
    <property type="term" value="F:fimbrial usher porin activity"/>
    <property type="evidence" value="ECO:0007669"/>
    <property type="project" value="InterPro"/>
</dbReference>
<feature type="chain" id="PRO_5015948905" evidence="1">
    <location>
        <begin position="31"/>
        <end position="771"/>
    </location>
</feature>
<organism evidence="3 4">
    <name type="scientific">Rhodanobacter denitrificans</name>
    <dbReference type="NCBI Taxonomy" id="666685"/>
    <lineage>
        <taxon>Bacteria</taxon>
        <taxon>Pseudomonadati</taxon>
        <taxon>Pseudomonadota</taxon>
        <taxon>Gammaproteobacteria</taxon>
        <taxon>Lysobacterales</taxon>
        <taxon>Rhodanobacteraceae</taxon>
        <taxon>Rhodanobacter</taxon>
    </lineage>
</organism>
<evidence type="ECO:0000259" key="2">
    <source>
        <dbReference type="Pfam" id="PF13953"/>
    </source>
</evidence>
<dbReference type="Gene3D" id="2.60.40.2610">
    <property type="entry name" value="Outer membrane usher protein FimD, plug domain"/>
    <property type="match status" value="1"/>
</dbReference>
<dbReference type="EMBL" id="QFPO01000007">
    <property type="protein sequence ID" value="PZQ14813.1"/>
    <property type="molecule type" value="Genomic_DNA"/>
</dbReference>
<dbReference type="InterPro" id="IPR025949">
    <property type="entry name" value="PapC-like_C"/>
</dbReference>
<keyword evidence="1" id="KW-0732">Signal</keyword>
<reference evidence="3 4" key="1">
    <citation type="submission" date="2017-08" db="EMBL/GenBank/DDBJ databases">
        <title>Infants hospitalized years apart are colonized by the same room-sourced microbial strains.</title>
        <authorList>
            <person name="Brooks B."/>
            <person name="Olm M.R."/>
            <person name="Firek B.A."/>
            <person name="Baker R."/>
            <person name="Thomas B.C."/>
            <person name="Morowitz M.J."/>
            <person name="Banfield J.F."/>
        </authorList>
    </citation>
    <scope>NUCLEOTIDE SEQUENCE [LARGE SCALE GENOMIC DNA]</scope>
    <source>
        <strain evidence="3">S2_005_003_R2_42</strain>
    </source>
</reference>
<evidence type="ECO:0000256" key="1">
    <source>
        <dbReference type="SAM" id="SignalP"/>
    </source>
</evidence>
<evidence type="ECO:0000313" key="4">
    <source>
        <dbReference type="Proteomes" id="UP000249046"/>
    </source>
</evidence>
<accession>A0A2W5MBM7</accession>
<protein>
    <submittedName>
        <fullName evidence="3">Fimbrial biogenesis outer membrane usher protein</fullName>
    </submittedName>
</protein>
<sequence>MSRWIGRSRSWTVASLLAALVAAGSGAASASASETAAPATLYLEVVLNGTVQPGLAAFELREGRLWADAQTLRGLRFRADAGTDAAWVDVSGLPGVSVDYDASRQRVALEVPLRLLDLAPAVLGAPAETVPAATASTGLLLNYDLYASAARGGTRALSGYGELRAFSAGGTWSHSGIVQGSDPGRHWRHEAVRLDSVWSKALPERMLALHVGDTLTRGPDWARSTYIGGIQLTRDFSLQPYRLTMPLPSFYGEAAAPSAIELYVDGMRQYGGQLTAGPFQLNAAPTVSGAGLAQVVLTDALGRVTTFEFPFYATPLLLQRGLSDFSIEAGFVRRDRGQTSFDYAGDPMASGLYRYGLSDRLTVEAHAETREGTAVAGGGFHLLLGMAGVLSASQAHSRHEGRAGSLTSLGYVLRERRFQVGVQGTITDGAYRDVASAFGRPPPRTSARALLGVDGGTSGNFGLVYAHLRYPDETASRYASLSWSRSIAGTAALNLNFNRNLDDAADRSVFLGFTMSLGRAQLGASLQHERGADTLSVDATRPIPGDGGVGWRVQARGGEVGGGIAEVGWRGPWAQVLAGVQALDETRFAYASLGGALVRIAGHTFATRRVDDAFAVVSTAGMADVPVLLENRPIGRTDEDGVLLVTPLNAYQRNRIGISPLNLPADVRIDEVERSVVPMRGTGTHVGFALETLHSLSLSLVDAAGRPLPAGSRIRREGGADGVVGYDGQVYLEGIEADVWLEVDLPTGRCRARVARPAPPATTITEPLTCR</sequence>
<dbReference type="Pfam" id="PF00577">
    <property type="entry name" value="Usher"/>
    <property type="match status" value="2"/>
</dbReference>
<proteinExistence type="predicted"/>
<dbReference type="AlphaFoldDB" id="A0A2W5MBM7"/>
<comment type="caution">
    <text evidence="3">The sequence shown here is derived from an EMBL/GenBank/DDBJ whole genome shotgun (WGS) entry which is preliminary data.</text>
</comment>
<name>A0A2W5MBM7_9GAMM</name>
<dbReference type="InterPro" id="IPR000015">
    <property type="entry name" value="Fimb_usher"/>
</dbReference>
<feature type="domain" description="PapC-like C-terminal" evidence="2">
    <location>
        <begin position="698"/>
        <end position="757"/>
    </location>
</feature>
<dbReference type="Gene3D" id="2.60.40.3110">
    <property type="match status" value="1"/>
</dbReference>
<feature type="signal peptide" evidence="1">
    <location>
        <begin position="1"/>
        <end position="30"/>
    </location>
</feature>